<comment type="caution">
    <text evidence="9">The sequence shown here is derived from an EMBL/GenBank/DDBJ whole genome shotgun (WGS) entry which is preliminary data.</text>
</comment>
<evidence type="ECO:0000256" key="7">
    <source>
        <dbReference type="ARBA" id="ARBA00023136"/>
    </source>
</evidence>
<dbReference type="PANTHER" id="PTHR30269">
    <property type="entry name" value="TRANSMEMBRANE PROTEIN YFCA"/>
    <property type="match status" value="1"/>
</dbReference>
<evidence type="ECO:0000256" key="8">
    <source>
        <dbReference type="RuleBase" id="RU363041"/>
    </source>
</evidence>
<proteinExistence type="inferred from homology"/>
<evidence type="ECO:0000256" key="1">
    <source>
        <dbReference type="ARBA" id="ARBA00004651"/>
    </source>
</evidence>
<dbReference type="InterPro" id="IPR002781">
    <property type="entry name" value="TM_pro_TauE-like"/>
</dbReference>
<dbReference type="eggNOG" id="COG0730">
    <property type="taxonomic scope" value="Bacteria"/>
</dbReference>
<name>A0A081CQ82_9HYPH</name>
<dbReference type="AlphaFoldDB" id="A0A081CQ82"/>
<sequence length="253" mass="27463">MLPDFQFFLVAIPAVILVGLSKGGLGGALALMGVPLMALAVPPVQAAAIFLPILIAMDLVALWAWRHHNHRETLLILLPGAFIGIAVGWATSAIISPDTMRLVLAIVTIIFVAQYFYERFVVGPKVEVVAKPQNRAKATLWGSFSGYCSFVAHAGGPPFQIYVMPLKLDPKSYTGLSVRFFAIVNAIKLVSYFALEALDTTNLIASFTLLPVAIVSTMLGARVVRYLKPAVFYPLMYTMVLLAALKLLWDALS</sequence>
<protein>
    <recommendedName>
        <fullName evidence="8">Probable membrane transporter protein</fullName>
    </recommendedName>
</protein>
<comment type="similarity">
    <text evidence="2 8">Belongs to the 4-toluene sulfonate uptake permease (TSUP) (TC 2.A.102) family.</text>
</comment>
<accession>A0A081CQ82</accession>
<gene>
    <name evidence="9" type="ORF">RRU01S_02_01560</name>
</gene>
<keyword evidence="4 8" id="KW-1003">Cell membrane</keyword>
<dbReference type="PANTHER" id="PTHR30269:SF37">
    <property type="entry name" value="MEMBRANE TRANSPORTER PROTEIN"/>
    <property type="match status" value="1"/>
</dbReference>
<feature type="transmembrane region" description="Helical" evidence="8">
    <location>
        <begin position="44"/>
        <end position="65"/>
    </location>
</feature>
<keyword evidence="7 8" id="KW-0472">Membrane</keyword>
<dbReference type="RefSeq" id="WP_045228418.1">
    <property type="nucleotide sequence ID" value="NZ_BBJU01000002.1"/>
</dbReference>
<organism evidence="9 10">
    <name type="scientific">Agrobacterium rubi TR3 = NBRC 13261</name>
    <dbReference type="NCBI Taxonomy" id="1368415"/>
    <lineage>
        <taxon>Bacteria</taxon>
        <taxon>Pseudomonadati</taxon>
        <taxon>Pseudomonadota</taxon>
        <taxon>Alphaproteobacteria</taxon>
        <taxon>Hyphomicrobiales</taxon>
        <taxon>Rhizobiaceae</taxon>
        <taxon>Rhizobium/Agrobacterium group</taxon>
        <taxon>Agrobacterium</taxon>
    </lineage>
</organism>
<evidence type="ECO:0000313" key="9">
    <source>
        <dbReference type="EMBL" id="GAK68828.1"/>
    </source>
</evidence>
<evidence type="ECO:0000313" key="10">
    <source>
        <dbReference type="Proteomes" id="UP000028701"/>
    </source>
</evidence>
<evidence type="ECO:0000256" key="2">
    <source>
        <dbReference type="ARBA" id="ARBA00009142"/>
    </source>
</evidence>
<feature type="transmembrane region" description="Helical" evidence="8">
    <location>
        <begin position="74"/>
        <end position="94"/>
    </location>
</feature>
<dbReference type="OrthoDB" id="7028171at2"/>
<feature type="transmembrane region" description="Helical" evidence="8">
    <location>
        <begin position="138"/>
        <end position="156"/>
    </location>
</feature>
<evidence type="ECO:0000256" key="5">
    <source>
        <dbReference type="ARBA" id="ARBA00022692"/>
    </source>
</evidence>
<feature type="transmembrane region" description="Helical" evidence="8">
    <location>
        <begin position="176"/>
        <end position="195"/>
    </location>
</feature>
<evidence type="ECO:0000256" key="3">
    <source>
        <dbReference type="ARBA" id="ARBA00022448"/>
    </source>
</evidence>
<dbReference type="Proteomes" id="UP000028701">
    <property type="component" value="Unassembled WGS sequence"/>
</dbReference>
<comment type="subcellular location">
    <subcellularLocation>
        <location evidence="1 8">Cell membrane</location>
        <topology evidence="1 8">Multi-pass membrane protein</topology>
    </subcellularLocation>
</comment>
<feature type="transmembrane region" description="Helical" evidence="8">
    <location>
        <begin position="202"/>
        <end position="224"/>
    </location>
</feature>
<evidence type="ECO:0000256" key="4">
    <source>
        <dbReference type="ARBA" id="ARBA00022475"/>
    </source>
</evidence>
<keyword evidence="6 8" id="KW-1133">Transmembrane helix</keyword>
<keyword evidence="5 8" id="KW-0812">Transmembrane</keyword>
<dbReference type="InterPro" id="IPR052017">
    <property type="entry name" value="TSUP"/>
</dbReference>
<keyword evidence="3" id="KW-0813">Transport</keyword>
<reference evidence="9 10" key="1">
    <citation type="submission" date="2014-08" db="EMBL/GenBank/DDBJ databases">
        <title>Whole genome shotgun sequence of Rhizobium rubi NBRC 13261.</title>
        <authorList>
            <person name="Katano-Makiyama Y."/>
            <person name="Hosoyama A."/>
            <person name="Hashimoto M."/>
            <person name="Hosoyama Y."/>
            <person name="Noguchi M."/>
            <person name="Tsuchikane K."/>
            <person name="Uohara A."/>
            <person name="Ohji S."/>
            <person name="Ichikawa N."/>
            <person name="Kimura A."/>
            <person name="Yamazoe A."/>
            <person name="Fujita N."/>
        </authorList>
    </citation>
    <scope>NUCLEOTIDE SEQUENCE [LARGE SCALE GENOMIC DNA]</scope>
    <source>
        <strain evidence="9 10">NBRC 13261</strain>
    </source>
</reference>
<dbReference type="GO" id="GO:0005886">
    <property type="term" value="C:plasma membrane"/>
    <property type="evidence" value="ECO:0007669"/>
    <property type="project" value="UniProtKB-SubCell"/>
</dbReference>
<dbReference type="EMBL" id="BBJU01000002">
    <property type="protein sequence ID" value="GAK68828.1"/>
    <property type="molecule type" value="Genomic_DNA"/>
</dbReference>
<feature type="transmembrane region" description="Helical" evidence="8">
    <location>
        <begin position="7"/>
        <end position="32"/>
    </location>
</feature>
<dbReference type="Pfam" id="PF01925">
    <property type="entry name" value="TauE"/>
    <property type="match status" value="1"/>
</dbReference>
<evidence type="ECO:0000256" key="6">
    <source>
        <dbReference type="ARBA" id="ARBA00022989"/>
    </source>
</evidence>
<feature type="transmembrane region" description="Helical" evidence="8">
    <location>
        <begin position="100"/>
        <end position="117"/>
    </location>
</feature>
<feature type="transmembrane region" description="Helical" evidence="8">
    <location>
        <begin position="230"/>
        <end position="249"/>
    </location>
</feature>